<dbReference type="Proteomes" id="UP000762676">
    <property type="component" value="Unassembled WGS sequence"/>
</dbReference>
<feature type="region of interest" description="Disordered" evidence="1">
    <location>
        <begin position="116"/>
        <end position="136"/>
    </location>
</feature>
<evidence type="ECO:0000256" key="2">
    <source>
        <dbReference type="SAM" id="SignalP"/>
    </source>
</evidence>
<dbReference type="EMBL" id="BMAT01006310">
    <property type="protein sequence ID" value="GFS09803.1"/>
    <property type="molecule type" value="Genomic_DNA"/>
</dbReference>
<feature type="region of interest" description="Disordered" evidence="1">
    <location>
        <begin position="30"/>
        <end position="62"/>
    </location>
</feature>
<keyword evidence="2" id="KW-0732">Signal</keyword>
<evidence type="ECO:0000313" key="3">
    <source>
        <dbReference type="EMBL" id="GFS09803.1"/>
    </source>
</evidence>
<proteinExistence type="predicted"/>
<gene>
    <name evidence="3" type="ORF">ElyMa_003045500</name>
</gene>
<evidence type="ECO:0000313" key="4">
    <source>
        <dbReference type="Proteomes" id="UP000762676"/>
    </source>
</evidence>
<feature type="signal peptide" evidence="2">
    <location>
        <begin position="1"/>
        <end position="16"/>
    </location>
</feature>
<accession>A0AAV4IKF1</accession>
<keyword evidence="4" id="KW-1185">Reference proteome</keyword>
<dbReference type="AlphaFoldDB" id="A0AAV4IKF1"/>
<comment type="caution">
    <text evidence="3">The sequence shown here is derived from an EMBL/GenBank/DDBJ whole genome shotgun (WGS) entry which is preliminary data.</text>
</comment>
<name>A0AAV4IKF1_9GAST</name>
<evidence type="ECO:0000256" key="1">
    <source>
        <dbReference type="SAM" id="MobiDB-lite"/>
    </source>
</evidence>
<sequence length="152" mass="16805">MMVSLSMFVTLILVSALYVLHHNRHSLHITESTGASRQEPPLPDQEPIELPQEIESPEAKLARQAARRSRMLRVSFSLDSLGLGSSSRSSLSSVTGSPRSLAMLAPSIYRTFRGEVGGRKKEQLSRKRSSTRFLSSSLPAEVDPNVWDQATE</sequence>
<organism evidence="3 4">
    <name type="scientific">Elysia marginata</name>
    <dbReference type="NCBI Taxonomy" id="1093978"/>
    <lineage>
        <taxon>Eukaryota</taxon>
        <taxon>Metazoa</taxon>
        <taxon>Spiralia</taxon>
        <taxon>Lophotrochozoa</taxon>
        <taxon>Mollusca</taxon>
        <taxon>Gastropoda</taxon>
        <taxon>Heterobranchia</taxon>
        <taxon>Euthyneura</taxon>
        <taxon>Panpulmonata</taxon>
        <taxon>Sacoglossa</taxon>
        <taxon>Placobranchoidea</taxon>
        <taxon>Plakobranchidae</taxon>
        <taxon>Elysia</taxon>
    </lineage>
</organism>
<feature type="compositionally biased region" description="Basic and acidic residues" evidence="1">
    <location>
        <begin position="116"/>
        <end position="125"/>
    </location>
</feature>
<feature type="chain" id="PRO_5043932458" evidence="2">
    <location>
        <begin position="17"/>
        <end position="152"/>
    </location>
</feature>
<reference evidence="3 4" key="1">
    <citation type="journal article" date="2021" name="Elife">
        <title>Chloroplast acquisition without the gene transfer in kleptoplastic sea slugs, Plakobranchus ocellatus.</title>
        <authorList>
            <person name="Maeda T."/>
            <person name="Takahashi S."/>
            <person name="Yoshida T."/>
            <person name="Shimamura S."/>
            <person name="Takaki Y."/>
            <person name="Nagai Y."/>
            <person name="Toyoda A."/>
            <person name="Suzuki Y."/>
            <person name="Arimoto A."/>
            <person name="Ishii H."/>
            <person name="Satoh N."/>
            <person name="Nishiyama T."/>
            <person name="Hasebe M."/>
            <person name="Maruyama T."/>
            <person name="Minagawa J."/>
            <person name="Obokata J."/>
            <person name="Shigenobu S."/>
        </authorList>
    </citation>
    <scope>NUCLEOTIDE SEQUENCE [LARGE SCALE GENOMIC DNA]</scope>
</reference>
<protein>
    <submittedName>
        <fullName evidence="3">Uncharacterized protein</fullName>
    </submittedName>
</protein>